<keyword evidence="8" id="KW-1133">Transmembrane helix</keyword>
<sequence length="245" mass="27841">METLGGLLSGQSVAVTVAVYFCSLAFYRLFLHPLAGFPGPKLAAVTRYYEAYYDIVQNGQYTFKIAEMHYEKLFRHDGRWNKYWWAIDAHNAHDGIIFIADHDQHKQRRQPLNAYFSKTAVARRQGLVCDKVDKLCQRLAAAVAGTGRVIDIGAALSALSSDVSTDYALGKSADNLLRDDFGSGITHFMQGNGEVWRLTKHIRWYGPAMLSIPKDFLINNSRHRHRRRLRDHGERDASDCIPRLL</sequence>
<feature type="transmembrane region" description="Helical" evidence="8">
    <location>
        <begin position="12"/>
        <end position="31"/>
    </location>
</feature>
<keyword evidence="3" id="KW-0349">Heme</keyword>
<evidence type="ECO:0000256" key="1">
    <source>
        <dbReference type="ARBA" id="ARBA00001971"/>
    </source>
</evidence>
<keyword evidence="8" id="KW-0812">Transmembrane</keyword>
<dbReference type="Gene3D" id="1.10.630.10">
    <property type="entry name" value="Cytochrome P450"/>
    <property type="match status" value="1"/>
</dbReference>
<name>A0AA40C4L3_9PEZI</name>
<keyword evidence="6" id="KW-0408">Iron</keyword>
<dbReference type="InterPro" id="IPR036396">
    <property type="entry name" value="Cyt_P450_sf"/>
</dbReference>
<evidence type="ECO:0000256" key="7">
    <source>
        <dbReference type="ARBA" id="ARBA00023033"/>
    </source>
</evidence>
<keyword evidence="10" id="KW-1185">Reference proteome</keyword>
<keyword evidence="8" id="KW-0472">Membrane</keyword>
<evidence type="ECO:0008006" key="11">
    <source>
        <dbReference type="Google" id="ProtNLM"/>
    </source>
</evidence>
<organism evidence="9 10">
    <name type="scientific">Bombardia bombarda</name>
    <dbReference type="NCBI Taxonomy" id="252184"/>
    <lineage>
        <taxon>Eukaryota</taxon>
        <taxon>Fungi</taxon>
        <taxon>Dikarya</taxon>
        <taxon>Ascomycota</taxon>
        <taxon>Pezizomycotina</taxon>
        <taxon>Sordariomycetes</taxon>
        <taxon>Sordariomycetidae</taxon>
        <taxon>Sordariales</taxon>
        <taxon>Lasiosphaeriaceae</taxon>
        <taxon>Bombardia</taxon>
    </lineage>
</organism>
<keyword evidence="5" id="KW-0560">Oxidoreductase</keyword>
<dbReference type="GO" id="GO:0004497">
    <property type="term" value="F:monooxygenase activity"/>
    <property type="evidence" value="ECO:0007669"/>
    <property type="project" value="UniProtKB-KW"/>
</dbReference>
<comment type="caution">
    <text evidence="9">The sequence shown here is derived from an EMBL/GenBank/DDBJ whole genome shotgun (WGS) entry which is preliminary data.</text>
</comment>
<accession>A0AA40C4L3</accession>
<proteinExistence type="inferred from homology"/>
<evidence type="ECO:0000256" key="2">
    <source>
        <dbReference type="ARBA" id="ARBA00010617"/>
    </source>
</evidence>
<dbReference type="PANTHER" id="PTHR24305">
    <property type="entry name" value="CYTOCHROME P450"/>
    <property type="match status" value="1"/>
</dbReference>
<dbReference type="InterPro" id="IPR050121">
    <property type="entry name" value="Cytochrome_P450_monoxygenase"/>
</dbReference>
<keyword evidence="7" id="KW-0503">Monooxygenase</keyword>
<comment type="cofactor">
    <cofactor evidence="1">
        <name>heme</name>
        <dbReference type="ChEBI" id="CHEBI:30413"/>
    </cofactor>
</comment>
<dbReference type="Proteomes" id="UP001174934">
    <property type="component" value="Unassembled WGS sequence"/>
</dbReference>
<gene>
    <name evidence="9" type="ORF">B0T17DRAFT_507916</name>
</gene>
<dbReference type="AlphaFoldDB" id="A0AA40C4L3"/>
<dbReference type="GO" id="GO:0005506">
    <property type="term" value="F:iron ion binding"/>
    <property type="evidence" value="ECO:0007669"/>
    <property type="project" value="InterPro"/>
</dbReference>
<keyword evidence="4" id="KW-0479">Metal-binding</keyword>
<evidence type="ECO:0000256" key="6">
    <source>
        <dbReference type="ARBA" id="ARBA00023004"/>
    </source>
</evidence>
<dbReference type="GO" id="GO:0016705">
    <property type="term" value="F:oxidoreductase activity, acting on paired donors, with incorporation or reduction of molecular oxygen"/>
    <property type="evidence" value="ECO:0007669"/>
    <property type="project" value="InterPro"/>
</dbReference>
<protein>
    <recommendedName>
        <fullName evidence="11">Cytochrome P450</fullName>
    </recommendedName>
</protein>
<evidence type="ECO:0000256" key="8">
    <source>
        <dbReference type="SAM" id="Phobius"/>
    </source>
</evidence>
<evidence type="ECO:0000256" key="5">
    <source>
        <dbReference type="ARBA" id="ARBA00023002"/>
    </source>
</evidence>
<dbReference type="EMBL" id="JAULSR010000003">
    <property type="protein sequence ID" value="KAK0624877.1"/>
    <property type="molecule type" value="Genomic_DNA"/>
</dbReference>
<dbReference type="SUPFAM" id="SSF48264">
    <property type="entry name" value="Cytochrome P450"/>
    <property type="match status" value="1"/>
</dbReference>
<dbReference type="PANTHER" id="PTHR24305:SF157">
    <property type="entry name" value="N-ACETYLTRYPTOPHAN 6-HYDROXYLASE IVOC-RELATED"/>
    <property type="match status" value="1"/>
</dbReference>
<evidence type="ECO:0000313" key="10">
    <source>
        <dbReference type="Proteomes" id="UP001174934"/>
    </source>
</evidence>
<dbReference type="GO" id="GO:0020037">
    <property type="term" value="F:heme binding"/>
    <property type="evidence" value="ECO:0007669"/>
    <property type="project" value="InterPro"/>
</dbReference>
<evidence type="ECO:0000256" key="4">
    <source>
        <dbReference type="ARBA" id="ARBA00022723"/>
    </source>
</evidence>
<evidence type="ECO:0000256" key="3">
    <source>
        <dbReference type="ARBA" id="ARBA00022617"/>
    </source>
</evidence>
<comment type="similarity">
    <text evidence="2">Belongs to the cytochrome P450 family.</text>
</comment>
<reference evidence="9" key="1">
    <citation type="submission" date="2023-06" db="EMBL/GenBank/DDBJ databases">
        <title>Genome-scale phylogeny and comparative genomics of the fungal order Sordariales.</title>
        <authorList>
            <consortium name="Lawrence Berkeley National Laboratory"/>
            <person name="Hensen N."/>
            <person name="Bonometti L."/>
            <person name="Westerberg I."/>
            <person name="Brannstrom I.O."/>
            <person name="Guillou S."/>
            <person name="Cros-Aarteil S."/>
            <person name="Calhoun S."/>
            <person name="Haridas S."/>
            <person name="Kuo A."/>
            <person name="Mondo S."/>
            <person name="Pangilinan J."/>
            <person name="Riley R."/>
            <person name="LaButti K."/>
            <person name="Andreopoulos B."/>
            <person name="Lipzen A."/>
            <person name="Chen C."/>
            <person name="Yanf M."/>
            <person name="Daum C."/>
            <person name="Ng V."/>
            <person name="Clum A."/>
            <person name="Steindorff A."/>
            <person name="Ohm R."/>
            <person name="Martin F."/>
            <person name="Silar P."/>
            <person name="Natvig D."/>
            <person name="Lalanne C."/>
            <person name="Gautier V."/>
            <person name="Ament-velasquez S.L."/>
            <person name="Kruys A."/>
            <person name="Hutchinson M.I."/>
            <person name="Powell A.J."/>
            <person name="Barry K."/>
            <person name="Miller A.N."/>
            <person name="Grigoriev I.V."/>
            <person name="Debuchy R."/>
            <person name="Gladieux P."/>
            <person name="Thoren M.H."/>
            <person name="Johannesson H."/>
        </authorList>
    </citation>
    <scope>NUCLEOTIDE SEQUENCE</scope>
    <source>
        <strain evidence="9">SMH3391-2</strain>
    </source>
</reference>
<evidence type="ECO:0000313" key="9">
    <source>
        <dbReference type="EMBL" id="KAK0624877.1"/>
    </source>
</evidence>